<dbReference type="GO" id="GO:0019213">
    <property type="term" value="F:deacetylase activity"/>
    <property type="evidence" value="ECO:0007669"/>
    <property type="project" value="InterPro"/>
</dbReference>
<proteinExistence type="predicted"/>
<accession>A0A3S0U1U1</accession>
<organism evidence="3 4">
    <name type="scientific">Chlorobium phaeovibrioides</name>
    <dbReference type="NCBI Taxonomy" id="1094"/>
    <lineage>
        <taxon>Bacteria</taxon>
        <taxon>Pseudomonadati</taxon>
        <taxon>Chlorobiota</taxon>
        <taxon>Chlorobiia</taxon>
        <taxon>Chlorobiales</taxon>
        <taxon>Chlorobiaceae</taxon>
        <taxon>Chlorobium/Pelodictyon group</taxon>
        <taxon>Chlorobium</taxon>
    </lineage>
</organism>
<name>A0A3S0U1U1_CHLPH</name>
<protein>
    <submittedName>
        <fullName evidence="3">Bacillithiol biosynthesis deacetylase BshB1</fullName>
    </submittedName>
</protein>
<reference evidence="3 4" key="1">
    <citation type="submission" date="2018-12" db="EMBL/GenBank/DDBJ databases">
        <authorList>
            <person name="Lunina O.N."/>
            <person name="Grouzdev D.S."/>
            <person name="Gorlenko V.M."/>
            <person name="Savvichev A.S."/>
        </authorList>
    </citation>
    <scope>NUCLEOTIDE SEQUENCE [LARGE SCALE GENOMIC DNA]</scope>
    <source>
        <strain evidence="3 4">BrKhr-17</strain>
    </source>
</reference>
<sequence>METTPEQVYALAFGAHPDDVELSIGATLLKIIGEGRRVAVCDLTRGEMGTSGTAESRKLEAAEAARLMGYSTRETLDLGDSRLFYNEENLHALIRVIRRFRPFVVFANPPEERHPDHPKASRLVTDAVYYAGLRQLETLYEGRVQEAWRPQHLLYYIQYKQLPPNLIVDVSGTFEESRKGIRAFASQFWQEGDGSRPATLIKRKEFLGSLEARARSLGEQIGTLYGEGLLTPSTTAISSFTATFPEPRHQ</sequence>
<dbReference type="AlphaFoldDB" id="A0A3S0U1U1"/>
<dbReference type="PANTHER" id="PTHR12993:SF30">
    <property type="entry name" value="N-ACETYL-ALPHA-D-GLUCOSAMINYL L-MALATE DEACETYLASE 1"/>
    <property type="match status" value="1"/>
</dbReference>
<dbReference type="InterPro" id="IPR023842">
    <property type="entry name" value="Bacillithiol_biosynth_BshB1"/>
</dbReference>
<dbReference type="Gene3D" id="3.40.50.10320">
    <property type="entry name" value="LmbE-like"/>
    <property type="match status" value="1"/>
</dbReference>
<dbReference type="InterPro" id="IPR024078">
    <property type="entry name" value="LmbE-like_dom_sf"/>
</dbReference>
<evidence type="ECO:0000313" key="5">
    <source>
        <dbReference type="Proteomes" id="UP000327458"/>
    </source>
</evidence>
<gene>
    <name evidence="3" type="primary">bshB1</name>
    <name evidence="3" type="ORF">EKD02_04340</name>
    <name evidence="1" type="ORF">FP507_07385</name>
    <name evidence="2" type="ORF">GJ685_05775</name>
</gene>
<dbReference type="Proteomes" id="UP000327458">
    <property type="component" value="Unassembled WGS sequence"/>
</dbReference>
<dbReference type="RefSeq" id="WP_011890472.1">
    <property type="nucleotide sequence ID" value="NZ_CP041698.1"/>
</dbReference>
<dbReference type="EMBL" id="VMRG01000001">
    <property type="protein sequence ID" value="KAA6232891.1"/>
    <property type="molecule type" value="Genomic_DNA"/>
</dbReference>
<dbReference type="OMA" id="YYYMING"/>
<dbReference type="Proteomes" id="UP000279908">
    <property type="component" value="Unassembled WGS sequence"/>
</dbReference>
<evidence type="ECO:0000313" key="3">
    <source>
        <dbReference type="EMBL" id="RTY38908.1"/>
    </source>
</evidence>
<dbReference type="GO" id="GO:0016811">
    <property type="term" value="F:hydrolase activity, acting on carbon-nitrogen (but not peptide) bonds, in linear amides"/>
    <property type="evidence" value="ECO:0007669"/>
    <property type="project" value="TreeGrafter"/>
</dbReference>
<evidence type="ECO:0000313" key="6">
    <source>
        <dbReference type="Proteomes" id="UP000489351"/>
    </source>
</evidence>
<evidence type="ECO:0000313" key="1">
    <source>
        <dbReference type="EMBL" id="KAA6232891.1"/>
    </source>
</evidence>
<dbReference type="PANTHER" id="PTHR12993">
    <property type="entry name" value="N-ACETYLGLUCOSAMINYL-PHOSPHATIDYLINOSITOL DE-N-ACETYLASE-RELATED"/>
    <property type="match status" value="1"/>
</dbReference>
<comment type="caution">
    <text evidence="3">The sequence shown here is derived from an EMBL/GenBank/DDBJ whole genome shotgun (WGS) entry which is preliminary data.</text>
</comment>
<reference evidence="1 5" key="2">
    <citation type="submission" date="2019-07" db="EMBL/GenBank/DDBJ databases">
        <title>Draft genome Sequence of Chlorobium phaeovibrioides sp. strain PhvTcv-s14, from the Phylum Chlorobi.</title>
        <authorList>
            <person name="Babenko V."/>
            <person name="Boldyreva D."/>
            <person name="Kanygina A."/>
            <person name="Selezneva O."/>
            <person name="Akopiyan T."/>
            <person name="Lunina O."/>
        </authorList>
    </citation>
    <scope>NUCLEOTIDE SEQUENCE [LARGE SCALE GENOMIC DNA]</scope>
    <source>
        <strain evidence="1 5">GrTcv12</strain>
    </source>
</reference>
<dbReference type="EMBL" id="WUBZ01000015">
    <property type="protein sequence ID" value="MWV54573.1"/>
    <property type="molecule type" value="Genomic_DNA"/>
</dbReference>
<dbReference type="EMBL" id="RXYK01000004">
    <property type="protein sequence ID" value="RTY38908.1"/>
    <property type="molecule type" value="Genomic_DNA"/>
</dbReference>
<evidence type="ECO:0000313" key="4">
    <source>
        <dbReference type="Proteomes" id="UP000279908"/>
    </source>
</evidence>
<dbReference type="InterPro" id="IPR003737">
    <property type="entry name" value="GlcNAc_PI_deacetylase-related"/>
</dbReference>
<dbReference type="SUPFAM" id="SSF102588">
    <property type="entry name" value="LmbE-like"/>
    <property type="match status" value="1"/>
</dbReference>
<dbReference type="Proteomes" id="UP000489351">
    <property type="component" value="Unassembled WGS sequence"/>
</dbReference>
<dbReference type="NCBIfam" id="TIGR04001">
    <property type="entry name" value="thiol_BshB1"/>
    <property type="match status" value="1"/>
</dbReference>
<keyword evidence="6" id="KW-1185">Reference proteome</keyword>
<reference evidence="2 6" key="3">
    <citation type="submission" date="2019-11" db="EMBL/GenBank/DDBJ databases">
        <title>Green- and brown-colored morphotypes of Chlorobia in the stratified aquatic ecosystems of Kandalaksha Gulf (White Sea): A model for study of the accessory genome evolution.</title>
        <authorList>
            <person name="Grouzdev D.S."/>
        </authorList>
    </citation>
    <scope>NUCLEOTIDE SEQUENCE [LARGE SCALE GENOMIC DNA]</scope>
    <source>
        <strain evidence="2 6">ZM</strain>
    </source>
</reference>
<dbReference type="Pfam" id="PF02585">
    <property type="entry name" value="PIG-L"/>
    <property type="match status" value="1"/>
</dbReference>
<dbReference type="GO" id="GO:0071793">
    <property type="term" value="P:bacillithiol biosynthetic process"/>
    <property type="evidence" value="ECO:0007669"/>
    <property type="project" value="InterPro"/>
</dbReference>
<evidence type="ECO:0000313" key="2">
    <source>
        <dbReference type="EMBL" id="MWV54573.1"/>
    </source>
</evidence>